<sequence>MEVRFQSYWDESRRTRPAIPIVSDRPVLFDSAEYRLWAYSAARGLILELIQKIDKQEFLEFYRKWEHADWETVGWETRERAEREHPIQDDLWISVKVNGRKAPGWNACRISWFPEGLVPYEGSQEAKELVQGYQLDENELWAFTRFRVEWPFSRRPALRSLSVTLEKERGQVPCGPVVAARPGCDPFDVQLDGGSILHILSCTAQELNPDSSPHDPGWIYPTHYLALEYREDPLPDPPDRVVLRDRSNGDPVRRAPDAEKDICSPVVSGAVGIILMGEKGSDSQFAASSVYSEVPDQVEWIPCRGEPPVPPLELVIL</sequence>
<protein>
    <submittedName>
        <fullName evidence="1">Uncharacterized protein</fullName>
    </submittedName>
</protein>
<dbReference type="AlphaFoldDB" id="A0A9D1J1Z2"/>
<name>A0A9D1J1Z2_9FIRM</name>
<organism evidence="1 2">
    <name type="scientific">Candidatus Gallacutalibacter pullicola</name>
    <dbReference type="NCBI Taxonomy" id="2840830"/>
    <lineage>
        <taxon>Bacteria</taxon>
        <taxon>Bacillati</taxon>
        <taxon>Bacillota</taxon>
        <taxon>Clostridia</taxon>
        <taxon>Eubacteriales</taxon>
        <taxon>Candidatus Gallacutalibacter</taxon>
    </lineage>
</organism>
<reference evidence="1" key="2">
    <citation type="journal article" date="2021" name="PeerJ">
        <title>Extensive microbial diversity within the chicken gut microbiome revealed by metagenomics and culture.</title>
        <authorList>
            <person name="Gilroy R."/>
            <person name="Ravi A."/>
            <person name="Getino M."/>
            <person name="Pursley I."/>
            <person name="Horton D.L."/>
            <person name="Alikhan N.F."/>
            <person name="Baker D."/>
            <person name="Gharbi K."/>
            <person name="Hall N."/>
            <person name="Watson M."/>
            <person name="Adriaenssens E.M."/>
            <person name="Foster-Nyarko E."/>
            <person name="Jarju S."/>
            <person name="Secka A."/>
            <person name="Antonio M."/>
            <person name="Oren A."/>
            <person name="Chaudhuri R.R."/>
            <person name="La Ragione R."/>
            <person name="Hildebrand F."/>
            <person name="Pallen M.J."/>
        </authorList>
    </citation>
    <scope>NUCLEOTIDE SEQUENCE</scope>
    <source>
        <strain evidence="1">ChiSjej1B19-7085</strain>
    </source>
</reference>
<proteinExistence type="predicted"/>
<reference evidence="1" key="1">
    <citation type="submission" date="2020-10" db="EMBL/GenBank/DDBJ databases">
        <authorList>
            <person name="Gilroy R."/>
        </authorList>
    </citation>
    <scope>NUCLEOTIDE SEQUENCE</scope>
    <source>
        <strain evidence="1">ChiSjej1B19-7085</strain>
    </source>
</reference>
<accession>A0A9D1J1Z2</accession>
<dbReference type="EMBL" id="DVHF01000100">
    <property type="protein sequence ID" value="HIR57715.1"/>
    <property type="molecule type" value="Genomic_DNA"/>
</dbReference>
<gene>
    <name evidence="1" type="ORF">IAA54_08595</name>
</gene>
<comment type="caution">
    <text evidence="1">The sequence shown here is derived from an EMBL/GenBank/DDBJ whole genome shotgun (WGS) entry which is preliminary data.</text>
</comment>
<dbReference type="Proteomes" id="UP000886785">
    <property type="component" value="Unassembled WGS sequence"/>
</dbReference>
<evidence type="ECO:0000313" key="2">
    <source>
        <dbReference type="Proteomes" id="UP000886785"/>
    </source>
</evidence>
<evidence type="ECO:0000313" key="1">
    <source>
        <dbReference type="EMBL" id="HIR57715.1"/>
    </source>
</evidence>